<dbReference type="EMBL" id="HACA01004339">
    <property type="protein sequence ID" value="CDW21700.1"/>
    <property type="molecule type" value="Transcribed_RNA"/>
</dbReference>
<sequence length="72" mass="8427">VLPRGRLLVIIRYFNQYQEKSKPTFRRVLNTSVGLDYNCSLSIFLSINCKKCFLSFFTISNSRIVLFFVPLT</sequence>
<organism evidence="1">
    <name type="scientific">Lepeophtheirus salmonis</name>
    <name type="common">Salmon louse</name>
    <name type="synonym">Caligus salmonis</name>
    <dbReference type="NCBI Taxonomy" id="72036"/>
    <lineage>
        <taxon>Eukaryota</taxon>
        <taxon>Metazoa</taxon>
        <taxon>Ecdysozoa</taxon>
        <taxon>Arthropoda</taxon>
        <taxon>Crustacea</taxon>
        <taxon>Multicrustacea</taxon>
        <taxon>Hexanauplia</taxon>
        <taxon>Copepoda</taxon>
        <taxon>Siphonostomatoida</taxon>
        <taxon>Caligidae</taxon>
        <taxon>Lepeophtheirus</taxon>
    </lineage>
</organism>
<proteinExistence type="predicted"/>
<evidence type="ECO:0000313" key="1">
    <source>
        <dbReference type="EMBL" id="CDW21700.1"/>
    </source>
</evidence>
<accession>A0A0K2T7B1</accession>
<protein>
    <submittedName>
        <fullName evidence="1">Uncharacterized protein</fullName>
    </submittedName>
</protein>
<feature type="non-terminal residue" evidence="1">
    <location>
        <position position="1"/>
    </location>
</feature>
<dbReference type="AlphaFoldDB" id="A0A0K2T7B1"/>
<name>A0A0K2T7B1_LEPSM</name>
<reference evidence="1" key="1">
    <citation type="submission" date="2014-05" db="EMBL/GenBank/DDBJ databases">
        <authorList>
            <person name="Chronopoulou M."/>
        </authorList>
    </citation>
    <scope>NUCLEOTIDE SEQUENCE</scope>
    <source>
        <tissue evidence="1">Whole organism</tissue>
    </source>
</reference>